<dbReference type="PANTHER" id="PTHR48471:SF1">
    <property type="entry name" value="DDE TNP4 DOMAIN-CONTAINING PROTEIN"/>
    <property type="match status" value="1"/>
</dbReference>
<evidence type="ECO:0000313" key="1">
    <source>
        <dbReference type="EMBL" id="OWZ15426.1"/>
    </source>
</evidence>
<keyword evidence="2" id="KW-1185">Reference proteome</keyword>
<reference evidence="2" key="1">
    <citation type="submission" date="2017-03" db="EMBL/GenBank/DDBJ databases">
        <title>Phytopthora megakarya and P. palmivora, two closely related causual agents of cacao black pod achieved similar genome size and gene model numbers by different mechanisms.</title>
        <authorList>
            <person name="Ali S."/>
            <person name="Shao J."/>
            <person name="Larry D.J."/>
            <person name="Kronmiller B."/>
            <person name="Shen D."/>
            <person name="Strem M.D."/>
            <person name="Melnick R.L."/>
            <person name="Guiltinan M.J."/>
            <person name="Tyler B.M."/>
            <person name="Meinhardt L.W."/>
            <person name="Bailey B.A."/>
        </authorList>
    </citation>
    <scope>NUCLEOTIDE SEQUENCE [LARGE SCALE GENOMIC DNA]</scope>
    <source>
        <strain evidence="2">zdho120</strain>
    </source>
</reference>
<dbReference type="PANTHER" id="PTHR48471">
    <property type="entry name" value="DDE TNP4 DOMAIN-CONTAINING PROTEIN"/>
    <property type="match status" value="1"/>
</dbReference>
<dbReference type="OrthoDB" id="78198at2759"/>
<proteinExistence type="predicted"/>
<sequence>MKSKTFADYAAMIEMRHLRIRKGFCFVDGLKLPVAQSFDENTQNACYNGWACGHYCSSVLAFAPDDTAFPHKYNRIKNRIRNAFKKNSRLPARLQEQGRLDEYVEVMAGNDELVSAREAAEWGM</sequence>
<evidence type="ECO:0000313" key="2">
    <source>
        <dbReference type="Proteomes" id="UP000198211"/>
    </source>
</evidence>
<gene>
    <name evidence="1" type="ORF">PHMEG_00010928</name>
</gene>
<dbReference type="EMBL" id="NBNE01001125">
    <property type="protein sequence ID" value="OWZ15426.1"/>
    <property type="molecule type" value="Genomic_DNA"/>
</dbReference>
<accession>A0A225WCG0</accession>
<protein>
    <submittedName>
        <fullName evidence="1">Uncharacterized protein</fullName>
    </submittedName>
</protein>
<dbReference type="AlphaFoldDB" id="A0A225WCG0"/>
<organism evidence="1 2">
    <name type="scientific">Phytophthora megakarya</name>
    <dbReference type="NCBI Taxonomy" id="4795"/>
    <lineage>
        <taxon>Eukaryota</taxon>
        <taxon>Sar</taxon>
        <taxon>Stramenopiles</taxon>
        <taxon>Oomycota</taxon>
        <taxon>Peronosporomycetes</taxon>
        <taxon>Peronosporales</taxon>
        <taxon>Peronosporaceae</taxon>
        <taxon>Phytophthora</taxon>
    </lineage>
</organism>
<comment type="caution">
    <text evidence="1">The sequence shown here is derived from an EMBL/GenBank/DDBJ whole genome shotgun (WGS) entry which is preliminary data.</text>
</comment>
<name>A0A225WCG0_9STRA</name>
<dbReference type="Proteomes" id="UP000198211">
    <property type="component" value="Unassembled WGS sequence"/>
</dbReference>